<keyword evidence="7 8" id="KW-0464">Manganese</keyword>
<feature type="transmembrane region" description="Helical" evidence="8">
    <location>
        <begin position="35"/>
        <end position="58"/>
    </location>
</feature>
<dbReference type="Pfam" id="PF02659">
    <property type="entry name" value="Mntp"/>
    <property type="match status" value="1"/>
</dbReference>
<keyword evidence="3 8" id="KW-0812">Transmembrane</keyword>
<feature type="transmembrane region" description="Helical" evidence="8">
    <location>
        <begin position="6"/>
        <end position="28"/>
    </location>
</feature>
<dbReference type="Proteomes" id="UP000255283">
    <property type="component" value="Unassembled WGS sequence"/>
</dbReference>
<evidence type="ECO:0000256" key="1">
    <source>
        <dbReference type="ARBA" id="ARBA00022448"/>
    </source>
</evidence>
<dbReference type="RefSeq" id="WP_115153209.1">
    <property type="nucleotide sequence ID" value="NZ_DBFWLE010000018.1"/>
</dbReference>
<dbReference type="AlphaFoldDB" id="A0AAQ1UH73"/>
<evidence type="ECO:0000256" key="3">
    <source>
        <dbReference type="ARBA" id="ARBA00022692"/>
    </source>
</evidence>
<dbReference type="PANTHER" id="PTHR35529">
    <property type="entry name" value="MANGANESE EFFLUX PUMP MNTP-RELATED"/>
    <property type="match status" value="1"/>
</dbReference>
<feature type="transmembrane region" description="Helical" evidence="8">
    <location>
        <begin position="107"/>
        <end position="127"/>
    </location>
</feature>
<keyword evidence="5 8" id="KW-0406">Ion transport</keyword>
<proteinExistence type="inferred from homology"/>
<dbReference type="HAMAP" id="MF_01521">
    <property type="entry name" value="MntP_pump"/>
    <property type="match status" value="1"/>
</dbReference>
<feature type="transmembrane region" description="Helical" evidence="8">
    <location>
        <begin position="139"/>
        <end position="160"/>
    </location>
</feature>
<organism evidence="9 10">
    <name type="scientific">Segatella buccae</name>
    <dbReference type="NCBI Taxonomy" id="28126"/>
    <lineage>
        <taxon>Bacteria</taxon>
        <taxon>Pseudomonadati</taxon>
        <taxon>Bacteroidota</taxon>
        <taxon>Bacteroidia</taxon>
        <taxon>Bacteroidales</taxon>
        <taxon>Prevotellaceae</taxon>
        <taxon>Segatella</taxon>
    </lineage>
</organism>
<evidence type="ECO:0000256" key="4">
    <source>
        <dbReference type="ARBA" id="ARBA00022989"/>
    </source>
</evidence>
<keyword evidence="4 8" id="KW-1133">Transmembrane helix</keyword>
<evidence type="ECO:0000256" key="8">
    <source>
        <dbReference type="HAMAP-Rule" id="MF_01521"/>
    </source>
</evidence>
<evidence type="ECO:0000256" key="5">
    <source>
        <dbReference type="ARBA" id="ARBA00023065"/>
    </source>
</evidence>
<evidence type="ECO:0000256" key="7">
    <source>
        <dbReference type="ARBA" id="ARBA00023211"/>
    </source>
</evidence>
<evidence type="ECO:0000313" key="10">
    <source>
        <dbReference type="Proteomes" id="UP000255283"/>
    </source>
</evidence>
<dbReference type="EMBL" id="UGTJ01000001">
    <property type="protein sequence ID" value="SUB79341.1"/>
    <property type="molecule type" value="Genomic_DNA"/>
</dbReference>
<feature type="transmembrane region" description="Helical" evidence="8">
    <location>
        <begin position="70"/>
        <end position="86"/>
    </location>
</feature>
<dbReference type="PANTHER" id="PTHR35529:SF1">
    <property type="entry name" value="MANGANESE EFFLUX PUMP MNTP-RELATED"/>
    <property type="match status" value="1"/>
</dbReference>
<evidence type="ECO:0000256" key="2">
    <source>
        <dbReference type="ARBA" id="ARBA00022475"/>
    </source>
</evidence>
<comment type="subcellular location">
    <subcellularLocation>
        <location evidence="8">Cell membrane</location>
        <topology evidence="8">Multi-pass membrane protein</topology>
    </subcellularLocation>
</comment>
<sequence>MSTLDLFFLSVALAMDCFTISIVSGVVIRQKTWRVILQMSFFFGLFQAFMPLIGWAVARRFAHHIEAYDHWLAFGLLAFLGIRMIKEALQPEEKEHHFNPQKIKTQLLLAIATSIDALAVGITFAFIGYRNLSQLAQPLAMIGGISVVLGFTGTLLGIRFGRSINHRLQPELAGGIILCLIGTKILISHLTA</sequence>
<name>A0AAQ1UH73_9BACT</name>
<keyword evidence="1 8" id="KW-0813">Transport</keyword>
<comment type="similarity">
    <text evidence="8">Belongs to the MntP (TC 9.B.29) family.</text>
</comment>
<dbReference type="InterPro" id="IPR003810">
    <property type="entry name" value="Mntp/YtaF"/>
</dbReference>
<dbReference type="GO" id="GO:0005384">
    <property type="term" value="F:manganese ion transmembrane transporter activity"/>
    <property type="evidence" value="ECO:0007669"/>
    <property type="project" value="UniProtKB-UniRule"/>
</dbReference>
<evidence type="ECO:0000256" key="6">
    <source>
        <dbReference type="ARBA" id="ARBA00023136"/>
    </source>
</evidence>
<protein>
    <recommendedName>
        <fullName evidence="8">Putative manganese efflux pump MntP</fullName>
    </recommendedName>
</protein>
<accession>A0AAQ1UH73</accession>
<dbReference type="GO" id="GO:0005886">
    <property type="term" value="C:plasma membrane"/>
    <property type="evidence" value="ECO:0007669"/>
    <property type="project" value="UniProtKB-SubCell"/>
</dbReference>
<dbReference type="InterPro" id="IPR022929">
    <property type="entry name" value="Put_MntP"/>
</dbReference>
<keyword evidence="6 8" id="KW-0472">Membrane</keyword>
<keyword evidence="2 8" id="KW-1003">Cell membrane</keyword>
<comment type="function">
    <text evidence="8">Probably functions as a manganese efflux pump.</text>
</comment>
<reference evidence="9 10" key="1">
    <citation type="submission" date="2018-06" db="EMBL/GenBank/DDBJ databases">
        <authorList>
            <consortium name="Pathogen Informatics"/>
            <person name="Doyle S."/>
        </authorList>
    </citation>
    <scope>NUCLEOTIDE SEQUENCE [LARGE SCALE GENOMIC DNA]</scope>
    <source>
        <strain evidence="9 10">NCTC13063</strain>
    </source>
</reference>
<comment type="caution">
    <text evidence="9">The sequence shown here is derived from an EMBL/GenBank/DDBJ whole genome shotgun (WGS) entry which is preliminary data.</text>
</comment>
<feature type="transmembrane region" description="Helical" evidence="8">
    <location>
        <begin position="172"/>
        <end position="191"/>
    </location>
</feature>
<evidence type="ECO:0000313" key="9">
    <source>
        <dbReference type="EMBL" id="SUB79341.1"/>
    </source>
</evidence>
<gene>
    <name evidence="9" type="primary">yebN</name>
    <name evidence="8" type="synonym">mntP</name>
    <name evidence="9" type="ORF">NCTC13063_00606</name>
</gene>